<dbReference type="RefSeq" id="WP_194697233.1">
    <property type="nucleotide sequence ID" value="NZ_JADKPO010000020.1"/>
</dbReference>
<name>A0A930YHW6_9ACTN</name>
<sequence>MTWPSPLCCSLPSSWRRRIRDGGHQRLVCRHVADSPEAYAAFVSRMLRETVFAS</sequence>
<proteinExistence type="predicted"/>
<dbReference type="AlphaFoldDB" id="A0A930YHW6"/>
<reference evidence="1" key="1">
    <citation type="submission" date="2020-11" db="EMBL/GenBank/DDBJ databases">
        <title>Nocardioides cynanchi sp. nov., isolated from soil of rhizosphere of Cynanchum wilfordii.</title>
        <authorList>
            <person name="Lee J.-S."/>
            <person name="Suh M.K."/>
            <person name="Kim J.-S."/>
        </authorList>
    </citation>
    <scope>NUCLEOTIDE SEQUENCE</scope>
    <source>
        <strain evidence="1">KCTC 19276</strain>
    </source>
</reference>
<gene>
    <name evidence="1" type="ORF">ISU10_15090</name>
</gene>
<accession>A0A930YHW6</accession>
<comment type="caution">
    <text evidence="1">The sequence shown here is derived from an EMBL/GenBank/DDBJ whole genome shotgun (WGS) entry which is preliminary data.</text>
</comment>
<keyword evidence="2" id="KW-1185">Reference proteome</keyword>
<evidence type="ECO:0000313" key="1">
    <source>
        <dbReference type="EMBL" id="MBF4769091.1"/>
    </source>
</evidence>
<evidence type="ECO:0000313" key="2">
    <source>
        <dbReference type="Proteomes" id="UP000660668"/>
    </source>
</evidence>
<dbReference type="Proteomes" id="UP000660668">
    <property type="component" value="Unassembled WGS sequence"/>
</dbReference>
<dbReference type="EMBL" id="JADKPO010000020">
    <property type="protein sequence ID" value="MBF4769091.1"/>
    <property type="molecule type" value="Genomic_DNA"/>
</dbReference>
<organism evidence="1 2">
    <name type="scientific">Nocardioides agariphilus</name>
    <dbReference type="NCBI Taxonomy" id="433664"/>
    <lineage>
        <taxon>Bacteria</taxon>
        <taxon>Bacillati</taxon>
        <taxon>Actinomycetota</taxon>
        <taxon>Actinomycetes</taxon>
        <taxon>Propionibacteriales</taxon>
        <taxon>Nocardioidaceae</taxon>
        <taxon>Nocardioides</taxon>
    </lineage>
</organism>
<protein>
    <submittedName>
        <fullName evidence="1">Uncharacterized protein</fullName>
    </submittedName>
</protein>